<feature type="transmembrane region" description="Helical" evidence="2">
    <location>
        <begin position="301"/>
        <end position="321"/>
    </location>
</feature>
<dbReference type="GO" id="GO:0140359">
    <property type="term" value="F:ABC-type transporter activity"/>
    <property type="evidence" value="ECO:0007669"/>
    <property type="project" value="InterPro"/>
</dbReference>
<dbReference type="Pfam" id="PF12679">
    <property type="entry name" value="ABC2_membrane_2"/>
    <property type="match status" value="1"/>
</dbReference>
<feature type="compositionally biased region" description="Polar residues" evidence="1">
    <location>
        <begin position="9"/>
        <end position="20"/>
    </location>
</feature>
<keyword evidence="2" id="KW-1133">Transmembrane helix</keyword>
<gene>
    <name evidence="3" type="ORF">B4O97_03995</name>
</gene>
<accession>A0A1Y1S1Q9</accession>
<feature type="transmembrane region" description="Helical" evidence="2">
    <location>
        <begin position="66"/>
        <end position="84"/>
    </location>
</feature>
<dbReference type="EMBL" id="MWQY01000003">
    <property type="protein sequence ID" value="ORC37363.1"/>
    <property type="molecule type" value="Genomic_DNA"/>
</dbReference>
<evidence type="ECO:0008006" key="5">
    <source>
        <dbReference type="Google" id="ProtNLM"/>
    </source>
</evidence>
<sequence length="417" mass="45512">MRQPPCSAQGPSCSPGQSGNLEPGRFSGTRNQRTDRKHTMIPRRIPAALITARKELKDFFRDPRSIILTLVLPVVLFPLLFRVLEERSPEASGRQRIFTIGLSGEVPDFLSRTDPGYFVDDIDEPAAAENDTERRRLLFSRYDAVVISESGTVYYNNADPESEAAVRYLQEASGSMDGKKKQLQGDSAFSAAPLYRPEDAAGKLFLSLVLPFMVFIFASTCPLPVAADMSAGEKERLSLEPLLCTAAPRSGIISGKLLAAALAGCISVGAYFLGISISVLISPEILGDEAMIFNIDPSQYLLILTLMLLATSFFAALELTAGFMARSVREAQLLGMPLLFVSMGAVYIAQSIDLQHVPLLIPHIPLVNLGLVIREAALDRVNPYHASAAILWSLFYLFCAAFASVHRFKHESVIGGR</sequence>
<evidence type="ECO:0000256" key="1">
    <source>
        <dbReference type="SAM" id="MobiDB-lite"/>
    </source>
</evidence>
<organism evidence="3 4">
    <name type="scientific">Marispirochaeta aestuarii</name>
    <dbReference type="NCBI Taxonomy" id="1963862"/>
    <lineage>
        <taxon>Bacteria</taxon>
        <taxon>Pseudomonadati</taxon>
        <taxon>Spirochaetota</taxon>
        <taxon>Spirochaetia</taxon>
        <taxon>Spirochaetales</taxon>
        <taxon>Spirochaetaceae</taxon>
        <taxon>Marispirochaeta</taxon>
    </lineage>
</organism>
<comment type="caution">
    <text evidence="3">The sequence shown here is derived from an EMBL/GenBank/DDBJ whole genome shotgun (WGS) entry which is preliminary data.</text>
</comment>
<reference evidence="3 4" key="1">
    <citation type="submission" date="2017-03" db="EMBL/GenBank/DDBJ databases">
        <title>Draft Genome sequence of Marispirochaeta sp. strain JC444.</title>
        <authorList>
            <person name="Shivani Y."/>
            <person name="Subhash Y."/>
            <person name="Sasikala C."/>
            <person name="Ramana C."/>
        </authorList>
    </citation>
    <scope>NUCLEOTIDE SEQUENCE [LARGE SCALE GENOMIC DNA]</scope>
    <source>
        <strain evidence="3 4">JC444</strain>
    </source>
</reference>
<keyword evidence="2" id="KW-0472">Membrane</keyword>
<feature type="transmembrane region" description="Helical" evidence="2">
    <location>
        <begin position="333"/>
        <end position="352"/>
    </location>
</feature>
<feature type="region of interest" description="Disordered" evidence="1">
    <location>
        <begin position="1"/>
        <end position="41"/>
    </location>
</feature>
<dbReference type="PANTHER" id="PTHR43471">
    <property type="entry name" value="ABC TRANSPORTER PERMEASE"/>
    <property type="match status" value="1"/>
</dbReference>
<keyword evidence="4" id="KW-1185">Reference proteome</keyword>
<protein>
    <recommendedName>
        <fullName evidence="5">ABC transporter permease</fullName>
    </recommendedName>
</protein>
<proteinExistence type="predicted"/>
<evidence type="ECO:0000313" key="3">
    <source>
        <dbReference type="EMBL" id="ORC37363.1"/>
    </source>
</evidence>
<name>A0A1Y1S1Q9_9SPIO</name>
<feature type="transmembrane region" description="Helical" evidence="2">
    <location>
        <begin position="204"/>
        <end position="227"/>
    </location>
</feature>
<dbReference type="STRING" id="1963862.B4O97_03995"/>
<keyword evidence="2" id="KW-0812">Transmembrane</keyword>
<dbReference type="GO" id="GO:0005886">
    <property type="term" value="C:plasma membrane"/>
    <property type="evidence" value="ECO:0007669"/>
    <property type="project" value="UniProtKB-SubCell"/>
</dbReference>
<feature type="transmembrane region" description="Helical" evidence="2">
    <location>
        <begin position="257"/>
        <end position="281"/>
    </location>
</feature>
<feature type="transmembrane region" description="Helical" evidence="2">
    <location>
        <begin position="384"/>
        <end position="405"/>
    </location>
</feature>
<evidence type="ECO:0000313" key="4">
    <source>
        <dbReference type="Proteomes" id="UP000192343"/>
    </source>
</evidence>
<dbReference type="Proteomes" id="UP000192343">
    <property type="component" value="Unassembled WGS sequence"/>
</dbReference>
<dbReference type="AlphaFoldDB" id="A0A1Y1S1Q9"/>
<evidence type="ECO:0000256" key="2">
    <source>
        <dbReference type="SAM" id="Phobius"/>
    </source>
</evidence>
<dbReference type="PANTHER" id="PTHR43471:SF3">
    <property type="entry name" value="ABC TRANSPORTER PERMEASE PROTEIN NATB"/>
    <property type="match status" value="1"/>
</dbReference>